<dbReference type="EMBL" id="PFLH01000056">
    <property type="protein sequence ID" value="PIY70887.1"/>
    <property type="molecule type" value="Genomic_DNA"/>
</dbReference>
<protein>
    <submittedName>
        <fullName evidence="1">Uncharacterized protein</fullName>
    </submittedName>
</protein>
<dbReference type="AlphaFoldDB" id="A0A2M7QF02"/>
<dbReference type="Proteomes" id="UP000230344">
    <property type="component" value="Unassembled WGS sequence"/>
</dbReference>
<comment type="caution">
    <text evidence="1">The sequence shown here is derived from an EMBL/GenBank/DDBJ whole genome shotgun (WGS) entry which is preliminary data.</text>
</comment>
<evidence type="ECO:0000313" key="2">
    <source>
        <dbReference type="Proteomes" id="UP000230344"/>
    </source>
</evidence>
<proteinExistence type="predicted"/>
<accession>A0A2M7QF02</accession>
<evidence type="ECO:0000313" key="1">
    <source>
        <dbReference type="EMBL" id="PIY70887.1"/>
    </source>
</evidence>
<feature type="non-terminal residue" evidence="1">
    <location>
        <position position="1"/>
    </location>
</feature>
<sequence length="80" mass="9533">HKNDKENKQILENFKKNGFEIRHYPDWGFHLNIYDSKKAIITVNNPQDTKERVSMEIFSLGLSKALRDYFYSVWEKATPV</sequence>
<organism evidence="1 2">
    <name type="scientific">Candidatus Roizmanbacteria bacterium CG_4_10_14_0_8_um_filter_35_28</name>
    <dbReference type="NCBI Taxonomy" id="1974827"/>
    <lineage>
        <taxon>Bacteria</taxon>
        <taxon>Candidatus Roizmaniibacteriota</taxon>
    </lineage>
</organism>
<gene>
    <name evidence="1" type="ORF">COY88_03130</name>
</gene>
<name>A0A2M7QF02_9BACT</name>
<reference evidence="2" key="1">
    <citation type="submission" date="2017-09" db="EMBL/GenBank/DDBJ databases">
        <title>Depth-based differentiation of microbial function through sediment-hosted aquifers and enrichment of novel symbionts in the deep terrestrial subsurface.</title>
        <authorList>
            <person name="Probst A.J."/>
            <person name="Ladd B."/>
            <person name="Jarett J.K."/>
            <person name="Geller-Mcgrath D.E."/>
            <person name="Sieber C.M.K."/>
            <person name="Emerson J.B."/>
            <person name="Anantharaman K."/>
            <person name="Thomas B.C."/>
            <person name="Malmstrom R."/>
            <person name="Stieglmeier M."/>
            <person name="Klingl A."/>
            <person name="Woyke T."/>
            <person name="Ryan C.M."/>
            <person name="Banfield J.F."/>
        </authorList>
    </citation>
    <scope>NUCLEOTIDE SEQUENCE [LARGE SCALE GENOMIC DNA]</scope>
</reference>